<dbReference type="AlphaFoldDB" id="A0A067MTS9"/>
<accession>A0A067MTS9</accession>
<keyword evidence="3" id="KW-1185">Reference proteome</keyword>
<dbReference type="CDD" id="cd07379">
    <property type="entry name" value="MPP_239FB"/>
    <property type="match status" value="1"/>
</dbReference>
<dbReference type="Gene3D" id="3.60.21.10">
    <property type="match status" value="1"/>
</dbReference>
<dbReference type="SUPFAM" id="SSF56300">
    <property type="entry name" value="Metallo-dependent phosphatases"/>
    <property type="match status" value="1"/>
</dbReference>
<dbReference type="InterPro" id="IPR004843">
    <property type="entry name" value="Calcineurin-like_PHP"/>
</dbReference>
<feature type="domain" description="Calcineurin-like phosphoesterase" evidence="1">
    <location>
        <begin position="94"/>
        <end position="280"/>
    </location>
</feature>
<evidence type="ECO:0000313" key="3">
    <source>
        <dbReference type="Proteomes" id="UP000027195"/>
    </source>
</evidence>
<organism evidence="2 3">
    <name type="scientific">Botryobasidium botryosum (strain FD-172 SS1)</name>
    <dbReference type="NCBI Taxonomy" id="930990"/>
    <lineage>
        <taxon>Eukaryota</taxon>
        <taxon>Fungi</taxon>
        <taxon>Dikarya</taxon>
        <taxon>Basidiomycota</taxon>
        <taxon>Agaricomycotina</taxon>
        <taxon>Agaricomycetes</taxon>
        <taxon>Cantharellales</taxon>
        <taxon>Botryobasidiaceae</taxon>
        <taxon>Botryobasidium</taxon>
    </lineage>
</organism>
<dbReference type="InterPro" id="IPR029052">
    <property type="entry name" value="Metallo-depent_PP-like"/>
</dbReference>
<dbReference type="InterPro" id="IPR051693">
    <property type="entry name" value="UPF0046_metallophosphoest"/>
</dbReference>
<dbReference type="Pfam" id="PF00149">
    <property type="entry name" value="Metallophos"/>
    <property type="match status" value="1"/>
</dbReference>
<dbReference type="Proteomes" id="UP000027195">
    <property type="component" value="Unassembled WGS sequence"/>
</dbReference>
<proteinExistence type="predicted"/>
<dbReference type="OrthoDB" id="630188at2759"/>
<dbReference type="PANTHER" id="PTHR12905:SF0">
    <property type="entry name" value="CALCINEURIN-LIKE PHOSPHOESTERASE DOMAIN-CONTAINING PROTEIN"/>
    <property type="match status" value="1"/>
</dbReference>
<evidence type="ECO:0000313" key="2">
    <source>
        <dbReference type="EMBL" id="KDQ18115.1"/>
    </source>
</evidence>
<reference evidence="3" key="1">
    <citation type="journal article" date="2014" name="Proc. Natl. Acad. Sci. U.S.A.">
        <title>Extensive sampling of basidiomycete genomes demonstrates inadequacy of the white-rot/brown-rot paradigm for wood decay fungi.</title>
        <authorList>
            <person name="Riley R."/>
            <person name="Salamov A.A."/>
            <person name="Brown D.W."/>
            <person name="Nagy L.G."/>
            <person name="Floudas D."/>
            <person name="Held B.W."/>
            <person name="Levasseur A."/>
            <person name="Lombard V."/>
            <person name="Morin E."/>
            <person name="Otillar R."/>
            <person name="Lindquist E.A."/>
            <person name="Sun H."/>
            <person name="LaButti K.M."/>
            <person name="Schmutz J."/>
            <person name="Jabbour D."/>
            <person name="Luo H."/>
            <person name="Baker S.E."/>
            <person name="Pisabarro A.G."/>
            <person name="Walton J.D."/>
            <person name="Blanchette R.A."/>
            <person name="Henrissat B."/>
            <person name="Martin F."/>
            <person name="Cullen D."/>
            <person name="Hibbett D.S."/>
            <person name="Grigoriev I.V."/>
        </authorList>
    </citation>
    <scope>NUCLEOTIDE SEQUENCE [LARGE SCALE GENOMIC DNA]</scope>
    <source>
        <strain evidence="3">FD-172 SS1</strain>
    </source>
</reference>
<dbReference type="PANTHER" id="PTHR12905">
    <property type="entry name" value="METALLOPHOSPHOESTERASE"/>
    <property type="match status" value="1"/>
</dbReference>
<dbReference type="GO" id="GO:0016787">
    <property type="term" value="F:hydrolase activity"/>
    <property type="evidence" value="ECO:0007669"/>
    <property type="project" value="InterPro"/>
</dbReference>
<evidence type="ECO:0000259" key="1">
    <source>
        <dbReference type="Pfam" id="PF00149"/>
    </source>
</evidence>
<protein>
    <recommendedName>
        <fullName evidence="1">Calcineurin-like phosphoesterase domain-containing protein</fullName>
    </recommendedName>
</protein>
<dbReference type="InParanoid" id="A0A067MTS9"/>
<gene>
    <name evidence="2" type="ORF">BOTBODRAFT_29438</name>
</gene>
<sequence>MPSDKKASALFRIPVWRCVETQEQLPGILQGYFGIQRCNCNATFSPEMNPSDALPGVQPYRVHFEYTTPPPHPGSSWTRWVCISDTHGHTFTVPDGDVLVHAGDLTSWGKMNSLDSTIQWIKGLPHRTKILVAGNHDELLDSKLFEDGLNNIEATEDDLARAADLVKGPEALSSGIHYLEYESYEFQAKPGGRTWKVYGSPGSPQYSGGGFRYFQGKEADAINARIPADIDVLITHTPPEGTLDTLRNGSTHAGCGSLAIRVSRPDFTRCRLHVFGHIHEARGVTTVPVNCGEEIERVCANAAKSHRRADQPPVIVDLLDDI</sequence>
<dbReference type="EMBL" id="KL198022">
    <property type="protein sequence ID" value="KDQ18115.1"/>
    <property type="molecule type" value="Genomic_DNA"/>
</dbReference>
<name>A0A067MTS9_BOTB1</name>
<dbReference type="HOGENOM" id="CLU_041441_4_0_1"/>